<comment type="caution">
    <text evidence="7">The sequence shown here is derived from an EMBL/GenBank/DDBJ whole genome shotgun (WGS) entry which is preliminary data.</text>
</comment>
<dbReference type="InterPro" id="IPR000253">
    <property type="entry name" value="FHA_dom"/>
</dbReference>
<keyword evidence="2" id="KW-0813">Transport</keyword>
<sequence length="1090" mass="120592">MADYDDELTSYIQARSASDHKDRQDSAAANAAADAVFGHASLYPHPDGFQPTQDAPAFAFHPISQLWHDANTGTFSYYDAASETYIPVERHDAGGVSNGNSSNYHYLHHHSNDNNSTQLTTTSNVEAYDVSTVAAGYQTDPTTGYAVEVSGSSGRGHYEAPPESDATLRLCVLSSNILKVGGVIMMDASGLSFGRDRPLSGQGKRVRMVEMEISRFHASIYLERRQIFPDDPSVARPALSSVKDTVASGPQLREEFKSTVEDRGESGVDGDTADSTPKSTDQEQCGSSKAPLAKETPTASTEKKEQAEEDEDGAYPDSPDAGVRDESYRAKDHQSSTTEDYQGEQDQQYRDHQRQMAEYQHYYQAVNPPVFLDTFQITDCGSTHGSFLNGERLSAAKMASQPFVLKHMDRLQLGSTTFEIHAHDDSRICGTCQVTEDNEIEVLDDKDREGASGADSTGKGAASPSPASLAWTGDTKLAMERERIEEVNRLRKKWAGPDRDKKANVSGKRGANRDSFKTGLGVSEEEAPQGYLDRAAKRRMYNPDRSSPVPSVVPSYASQETTASGFHVPLSKTSKGHAMLSKMGWKAGTGLGATRQGVVEPVQLAVADRKAGLGSVALKSQGAAAAVTLESPAEAARRKAREPSMVLHGNNEASLEVPLAFVSNAYLDELTAGLRARPIPWDGYQRASLITQTELNYIKAIEKKTGEDLSRVVDTEGDVYGELLVNLLQKLVRVDTIQSILILMDDLLVDHDERAAYFLRLSQHDPSLPYAPLLKCMRNEDEFISIKASKILTTLLCASPKPSIDAAEELFRWTTAQLQSKNTALVDLAVQVIESVLRQRDVRIVYWSSPQAVDALVRILKIDTPTPQMQYQVIYCFWTLTFNKEIAEELNRKYDLIPHFVEIAKSAIKEKIIRVIIATFRNLAEKAPEANLAPMAAVKMLQFCENLSSRKWSDNDILEDVKYLKDELEDNFQTLTTFEVYLAELQSGRLTWSPPHLSDQFWLKNWKEFKAGNYELLRTLARLLSTSMDPTVLSVAANDVAQYVKRDPSSKKFLQDIGVKQRIMELMSHPDQEVRYNSVNASWSLIGGKA</sequence>
<dbReference type="Pfam" id="PF03224">
    <property type="entry name" value="V-ATPase_H_N"/>
    <property type="match status" value="1"/>
</dbReference>
<dbReference type="GO" id="GO:0000329">
    <property type="term" value="C:fungal-type vacuole membrane"/>
    <property type="evidence" value="ECO:0007669"/>
    <property type="project" value="TreeGrafter"/>
</dbReference>
<keyword evidence="4" id="KW-0406">Ion transport</keyword>
<feature type="domain" description="G-patch" evidence="6">
    <location>
        <begin position="572"/>
        <end position="618"/>
    </location>
</feature>
<dbReference type="EMBL" id="JAAAIP010000175">
    <property type="protein sequence ID" value="KAG0323779.1"/>
    <property type="molecule type" value="Genomic_DNA"/>
</dbReference>
<dbReference type="Proteomes" id="UP000738325">
    <property type="component" value="Unassembled WGS sequence"/>
</dbReference>
<proteinExistence type="inferred from homology"/>
<evidence type="ECO:0000313" key="7">
    <source>
        <dbReference type="EMBL" id="KAG0323779.1"/>
    </source>
</evidence>
<dbReference type="Pfam" id="PF11698">
    <property type="entry name" value="V-ATPase_H_C"/>
    <property type="match status" value="1"/>
</dbReference>
<dbReference type="InterPro" id="IPR011987">
    <property type="entry name" value="ATPase_V1-cplx_hsu_C"/>
</dbReference>
<evidence type="ECO:0000256" key="4">
    <source>
        <dbReference type="ARBA" id="ARBA00023065"/>
    </source>
</evidence>
<dbReference type="InterPro" id="IPR000467">
    <property type="entry name" value="G_patch_dom"/>
</dbReference>
<feature type="region of interest" description="Disordered" evidence="5">
    <location>
        <begin position="490"/>
        <end position="531"/>
    </location>
</feature>
<feature type="compositionally biased region" description="Basic and acidic residues" evidence="5">
    <location>
        <begin position="490"/>
        <end position="503"/>
    </location>
</feature>
<dbReference type="OrthoDB" id="10263554at2759"/>
<feature type="region of interest" description="Disordered" evidence="5">
    <location>
        <begin position="231"/>
        <end position="352"/>
    </location>
</feature>
<evidence type="ECO:0000256" key="2">
    <source>
        <dbReference type="ARBA" id="ARBA00022448"/>
    </source>
</evidence>
<gene>
    <name evidence="7" type="primary">VMA13_1</name>
    <name evidence="7" type="ORF">BGZ99_002491</name>
</gene>
<organism evidence="7 8">
    <name type="scientific">Dissophora globulifera</name>
    <dbReference type="NCBI Taxonomy" id="979702"/>
    <lineage>
        <taxon>Eukaryota</taxon>
        <taxon>Fungi</taxon>
        <taxon>Fungi incertae sedis</taxon>
        <taxon>Mucoromycota</taxon>
        <taxon>Mortierellomycotina</taxon>
        <taxon>Mortierellomycetes</taxon>
        <taxon>Mortierellales</taxon>
        <taxon>Mortierellaceae</taxon>
        <taxon>Dissophora</taxon>
    </lineage>
</organism>
<evidence type="ECO:0000259" key="6">
    <source>
        <dbReference type="PROSITE" id="PS50174"/>
    </source>
</evidence>
<reference evidence="7" key="1">
    <citation type="journal article" date="2020" name="Fungal Divers.">
        <title>Resolving the Mortierellaceae phylogeny through synthesis of multi-gene phylogenetics and phylogenomics.</title>
        <authorList>
            <person name="Vandepol N."/>
            <person name="Liber J."/>
            <person name="Desiro A."/>
            <person name="Na H."/>
            <person name="Kennedy M."/>
            <person name="Barry K."/>
            <person name="Grigoriev I.V."/>
            <person name="Miller A.N."/>
            <person name="O'Donnell K."/>
            <person name="Stajich J.E."/>
            <person name="Bonito G."/>
        </authorList>
    </citation>
    <scope>NUCLEOTIDE SEQUENCE</scope>
    <source>
        <strain evidence="7">REB-010B</strain>
    </source>
</reference>
<dbReference type="SUPFAM" id="SSF48371">
    <property type="entry name" value="ARM repeat"/>
    <property type="match status" value="1"/>
</dbReference>
<dbReference type="InterPro" id="IPR016024">
    <property type="entry name" value="ARM-type_fold"/>
</dbReference>
<dbReference type="PANTHER" id="PTHR10698">
    <property type="entry name" value="V-TYPE PROTON ATPASE SUBUNIT H"/>
    <property type="match status" value="1"/>
</dbReference>
<dbReference type="Gene3D" id="1.25.40.150">
    <property type="entry name" value="V-type ATPase, subunit H, C-terminal domain"/>
    <property type="match status" value="1"/>
</dbReference>
<feature type="compositionally biased region" description="Polar residues" evidence="5">
    <location>
        <begin position="335"/>
        <end position="346"/>
    </location>
</feature>
<dbReference type="SUPFAM" id="SSF49879">
    <property type="entry name" value="SMAD/FHA domain"/>
    <property type="match status" value="1"/>
</dbReference>
<name>A0A9P6RRS9_9FUNG</name>
<dbReference type="AlphaFoldDB" id="A0A9P6RRS9"/>
<dbReference type="GO" id="GO:0003676">
    <property type="term" value="F:nucleic acid binding"/>
    <property type="evidence" value="ECO:0007669"/>
    <property type="project" value="InterPro"/>
</dbReference>
<dbReference type="SMART" id="SM00443">
    <property type="entry name" value="G_patch"/>
    <property type="match status" value="1"/>
</dbReference>
<feature type="compositionally biased region" description="Basic and acidic residues" evidence="5">
    <location>
        <begin position="252"/>
        <end position="266"/>
    </location>
</feature>
<keyword evidence="3" id="KW-0375">Hydrogen ion transport</keyword>
<dbReference type="InterPro" id="IPR004908">
    <property type="entry name" value="ATPase_V1-cplx_hsu"/>
</dbReference>
<evidence type="ECO:0000256" key="5">
    <source>
        <dbReference type="SAM" id="MobiDB-lite"/>
    </source>
</evidence>
<accession>A0A9P6RRS9</accession>
<dbReference type="Pfam" id="PF00498">
    <property type="entry name" value="FHA"/>
    <property type="match status" value="1"/>
</dbReference>
<comment type="similarity">
    <text evidence="1">Belongs to the V-ATPase H subunit family.</text>
</comment>
<protein>
    <submittedName>
        <fullName evidence="7">H(+)-transporting V1 sector ATPase subunit H</fullName>
    </submittedName>
</protein>
<dbReference type="PROSITE" id="PS50174">
    <property type="entry name" value="G_PATCH"/>
    <property type="match status" value="1"/>
</dbReference>
<dbReference type="PANTHER" id="PTHR10698:SF0">
    <property type="entry name" value="V-TYPE PROTON ATPASE SUBUNIT H"/>
    <property type="match status" value="1"/>
</dbReference>
<feature type="compositionally biased region" description="Polar residues" evidence="5">
    <location>
        <begin position="273"/>
        <end position="287"/>
    </location>
</feature>
<evidence type="ECO:0000256" key="1">
    <source>
        <dbReference type="ARBA" id="ARBA00008613"/>
    </source>
</evidence>
<evidence type="ECO:0000256" key="3">
    <source>
        <dbReference type="ARBA" id="ARBA00022781"/>
    </source>
</evidence>
<dbReference type="Gene3D" id="2.60.200.20">
    <property type="match status" value="1"/>
</dbReference>
<dbReference type="GO" id="GO:0046961">
    <property type="term" value="F:proton-transporting ATPase activity, rotational mechanism"/>
    <property type="evidence" value="ECO:0007669"/>
    <property type="project" value="InterPro"/>
</dbReference>
<keyword evidence="8" id="KW-1185">Reference proteome</keyword>
<feature type="compositionally biased region" description="Basic and acidic residues" evidence="5">
    <location>
        <begin position="322"/>
        <end position="334"/>
    </location>
</feature>
<dbReference type="GO" id="GO:0000221">
    <property type="term" value="C:vacuolar proton-transporting V-type ATPase, V1 domain"/>
    <property type="evidence" value="ECO:0007669"/>
    <property type="project" value="InterPro"/>
</dbReference>
<dbReference type="Pfam" id="PF01585">
    <property type="entry name" value="G-patch"/>
    <property type="match status" value="1"/>
</dbReference>
<dbReference type="InterPro" id="IPR011989">
    <property type="entry name" value="ARM-like"/>
</dbReference>
<dbReference type="InterPro" id="IPR038497">
    <property type="entry name" value="ATPase_V1-cplx_hsu_C_sf"/>
</dbReference>
<feature type="region of interest" description="Disordered" evidence="5">
    <location>
        <begin position="442"/>
        <end position="476"/>
    </location>
</feature>
<dbReference type="Gene3D" id="1.25.10.10">
    <property type="entry name" value="Leucine-rich Repeat Variant"/>
    <property type="match status" value="1"/>
</dbReference>
<dbReference type="InterPro" id="IPR008984">
    <property type="entry name" value="SMAD_FHA_dom_sf"/>
</dbReference>
<evidence type="ECO:0000313" key="8">
    <source>
        <dbReference type="Proteomes" id="UP000738325"/>
    </source>
</evidence>